<keyword evidence="7" id="KW-0406">Ion transport</keyword>
<evidence type="ECO:0000256" key="12">
    <source>
        <dbReference type="ARBA" id="ARBA00050984"/>
    </source>
</evidence>
<comment type="catalytic activity">
    <reaction evidence="12">
        <text>Cd(2+)(in) + H(+)(out) = Cd(2+)(out) + H(+)(in)</text>
        <dbReference type="Rhea" id="RHEA:28739"/>
        <dbReference type="ChEBI" id="CHEBI:15378"/>
        <dbReference type="ChEBI" id="CHEBI:48775"/>
    </reaction>
</comment>
<dbReference type="Pfam" id="PF01545">
    <property type="entry name" value="Cation_efflux"/>
    <property type="match status" value="1"/>
</dbReference>
<keyword evidence="4" id="KW-1003">Cell membrane</keyword>
<dbReference type="Gene3D" id="3.30.70.1350">
    <property type="entry name" value="Cation efflux protein, cytoplasmic domain"/>
    <property type="match status" value="1"/>
</dbReference>
<feature type="transmembrane region" description="Helical" evidence="17">
    <location>
        <begin position="20"/>
        <end position="39"/>
    </location>
</feature>
<evidence type="ECO:0000256" key="1">
    <source>
        <dbReference type="ARBA" id="ARBA00004651"/>
    </source>
</evidence>
<evidence type="ECO:0000313" key="21">
    <source>
        <dbReference type="Proteomes" id="UP000199412"/>
    </source>
</evidence>
<feature type="transmembrane region" description="Helical" evidence="17">
    <location>
        <begin position="124"/>
        <end position="145"/>
    </location>
</feature>
<comment type="subcellular location">
    <subcellularLocation>
        <location evidence="1">Cell membrane</location>
        <topology evidence="1">Multi-pass membrane protein</topology>
    </subcellularLocation>
</comment>
<evidence type="ECO:0000256" key="14">
    <source>
        <dbReference type="ARBA" id="ARBA00068882"/>
    </source>
</evidence>
<feature type="transmembrane region" description="Helical" evidence="17">
    <location>
        <begin position="157"/>
        <end position="176"/>
    </location>
</feature>
<keyword evidence="6 17" id="KW-0812">Transmembrane</keyword>
<keyword evidence="5" id="KW-0410">Iron transport</keyword>
<evidence type="ECO:0000256" key="16">
    <source>
        <dbReference type="SAM" id="MobiDB-lite"/>
    </source>
</evidence>
<dbReference type="InterPro" id="IPR027469">
    <property type="entry name" value="Cation_efflux_TMD_sf"/>
</dbReference>
<dbReference type="STRING" id="69960.SAMN05421720_101129"/>
<keyword evidence="7" id="KW-0862">Zinc</keyword>
<keyword evidence="7" id="KW-0864">Zinc transport</keyword>
<comment type="subunit">
    <text evidence="13">Homodimer. The subunits are held together in a parallel orientation through zinc binding at the interface of the cytoplasmic domains.</text>
</comment>
<keyword evidence="21" id="KW-1185">Reference proteome</keyword>
<evidence type="ECO:0000256" key="15">
    <source>
        <dbReference type="ARBA" id="ARBA00072262"/>
    </source>
</evidence>
<protein>
    <recommendedName>
        <fullName evidence="15">Cation-efflux pump FieF</fullName>
    </recommendedName>
    <alternativeName>
        <fullName evidence="14">Protein p34</fullName>
    </alternativeName>
</protein>
<feature type="domain" description="Cation efflux protein cytoplasmic" evidence="19">
    <location>
        <begin position="219"/>
        <end position="293"/>
    </location>
</feature>
<dbReference type="InterPro" id="IPR058533">
    <property type="entry name" value="Cation_efflux_TM"/>
</dbReference>
<evidence type="ECO:0000256" key="9">
    <source>
        <dbReference type="ARBA" id="ARBA00023136"/>
    </source>
</evidence>
<evidence type="ECO:0000259" key="19">
    <source>
        <dbReference type="Pfam" id="PF16916"/>
    </source>
</evidence>
<evidence type="ECO:0000256" key="11">
    <source>
        <dbReference type="ARBA" id="ARBA00047695"/>
    </source>
</evidence>
<dbReference type="GO" id="GO:0015093">
    <property type="term" value="F:ferrous iron transmembrane transporter activity"/>
    <property type="evidence" value="ECO:0007669"/>
    <property type="project" value="TreeGrafter"/>
</dbReference>
<comment type="catalytic activity">
    <reaction evidence="11">
        <text>Zn(2+)(in) + H(+)(out) = Zn(2+)(out) + H(+)(in)</text>
        <dbReference type="Rhea" id="RHEA:28839"/>
        <dbReference type="ChEBI" id="CHEBI:15378"/>
        <dbReference type="ChEBI" id="CHEBI:29105"/>
    </reaction>
</comment>
<dbReference type="EMBL" id="FNAP01000001">
    <property type="protein sequence ID" value="SDD64347.1"/>
    <property type="molecule type" value="Genomic_DNA"/>
</dbReference>
<dbReference type="FunFam" id="1.20.1510.10:FF:000001">
    <property type="entry name" value="Ferrous-iron efflux pump FieF"/>
    <property type="match status" value="1"/>
</dbReference>
<feature type="transmembrane region" description="Helical" evidence="17">
    <location>
        <begin position="87"/>
        <end position="104"/>
    </location>
</feature>
<reference evidence="20 21" key="1">
    <citation type="submission" date="2016-10" db="EMBL/GenBank/DDBJ databases">
        <authorList>
            <person name="de Groot N.N."/>
        </authorList>
    </citation>
    <scope>NUCLEOTIDE SEQUENCE [LARGE SCALE GENOMIC DNA]</scope>
    <source>
        <strain evidence="20 21">ATCC 700224</strain>
    </source>
</reference>
<dbReference type="SUPFAM" id="SSF160240">
    <property type="entry name" value="Cation efflux protein cytoplasmic domain-like"/>
    <property type="match status" value="1"/>
</dbReference>
<dbReference type="Gene3D" id="1.20.1510.10">
    <property type="entry name" value="Cation efflux protein transmembrane domain"/>
    <property type="match status" value="1"/>
</dbReference>
<dbReference type="PANTHER" id="PTHR43840">
    <property type="entry name" value="MITOCHONDRIAL METAL TRANSPORTER 1-RELATED"/>
    <property type="match status" value="1"/>
</dbReference>
<keyword evidence="9 17" id="KW-0472">Membrane</keyword>
<keyword evidence="8 17" id="KW-1133">Transmembrane helix</keyword>
<comment type="similarity">
    <text evidence="2">Belongs to the cation diffusion facilitator (CDF) transporter (TC 2.A.4) family. FieF subfamily.</text>
</comment>
<feature type="transmembrane region" description="Helical" evidence="17">
    <location>
        <begin position="188"/>
        <end position="205"/>
    </location>
</feature>
<evidence type="ECO:0000259" key="18">
    <source>
        <dbReference type="Pfam" id="PF01545"/>
    </source>
</evidence>
<evidence type="ECO:0000256" key="7">
    <source>
        <dbReference type="ARBA" id="ARBA00022906"/>
    </source>
</evidence>
<evidence type="ECO:0000256" key="2">
    <source>
        <dbReference type="ARBA" id="ARBA00010212"/>
    </source>
</evidence>
<evidence type="ECO:0000256" key="6">
    <source>
        <dbReference type="ARBA" id="ARBA00022692"/>
    </source>
</evidence>
<dbReference type="InterPro" id="IPR002524">
    <property type="entry name" value="Cation_efflux"/>
</dbReference>
<feature type="region of interest" description="Disordered" evidence="16">
    <location>
        <begin position="297"/>
        <end position="321"/>
    </location>
</feature>
<dbReference type="SUPFAM" id="SSF161111">
    <property type="entry name" value="Cation efflux protein transmembrane domain-like"/>
    <property type="match status" value="1"/>
</dbReference>
<dbReference type="OrthoDB" id="9806522at2"/>
<dbReference type="PROSITE" id="PS51257">
    <property type="entry name" value="PROKAR_LIPOPROTEIN"/>
    <property type="match status" value="1"/>
</dbReference>
<sequence length="321" mass="34909">MAGEAKQGPSKERLMRLATYAAVTTACTLILVKMVAWSLTGSLSLLSTLVDSVLDAAASLLNVFAVRVALEPADHDHRFGHGKAEPLAGLAQAAFIGGSALFLTGEAVSRLLHPEPVEHSGVGIGIMVLSIILSLALVTFQRFVVRRTGSVAIQAESLNYAGDVLVNVGVIVSLVLVSRGDMNWADPAFTIVIAGYLLFNAWRVLRHSLNYLMDREFDESDRLRILDIARSHDQVMNAHELRTRSSGPHRFIQLHLEMDRDLTLWAAHVIAEQVETRIHEAFPGADILIHQDPSGLAEDHEQGSYIDGSADDPQGVPKEMA</sequence>
<dbReference type="Pfam" id="PF16916">
    <property type="entry name" value="ZT_dimer"/>
    <property type="match status" value="1"/>
</dbReference>
<dbReference type="InterPro" id="IPR036837">
    <property type="entry name" value="Cation_efflux_CTD_sf"/>
</dbReference>
<evidence type="ECO:0000256" key="10">
    <source>
        <dbReference type="ARBA" id="ARBA00035584"/>
    </source>
</evidence>
<evidence type="ECO:0000256" key="3">
    <source>
        <dbReference type="ARBA" id="ARBA00022448"/>
    </source>
</evidence>
<evidence type="ECO:0000256" key="5">
    <source>
        <dbReference type="ARBA" id="ARBA00022496"/>
    </source>
</evidence>
<evidence type="ECO:0000256" key="4">
    <source>
        <dbReference type="ARBA" id="ARBA00022475"/>
    </source>
</evidence>
<organism evidence="20 21">
    <name type="scientific">Rhodospira trueperi</name>
    <dbReference type="NCBI Taxonomy" id="69960"/>
    <lineage>
        <taxon>Bacteria</taxon>
        <taxon>Pseudomonadati</taxon>
        <taxon>Pseudomonadota</taxon>
        <taxon>Alphaproteobacteria</taxon>
        <taxon>Rhodospirillales</taxon>
        <taxon>Rhodospirillaceae</taxon>
        <taxon>Rhodospira</taxon>
    </lineage>
</organism>
<dbReference type="InterPro" id="IPR050291">
    <property type="entry name" value="CDF_Transporter"/>
</dbReference>
<dbReference type="GO" id="GO:0015341">
    <property type="term" value="F:zinc efflux antiporter activity"/>
    <property type="evidence" value="ECO:0007669"/>
    <property type="project" value="TreeGrafter"/>
</dbReference>
<name>A0A1G6WGI9_9PROT</name>
<proteinExistence type="inferred from homology"/>
<evidence type="ECO:0000313" key="20">
    <source>
        <dbReference type="EMBL" id="SDD64347.1"/>
    </source>
</evidence>
<dbReference type="NCBIfam" id="TIGR01297">
    <property type="entry name" value="CDF"/>
    <property type="match status" value="1"/>
</dbReference>
<dbReference type="AlphaFoldDB" id="A0A1G6WGI9"/>
<evidence type="ECO:0000256" key="13">
    <source>
        <dbReference type="ARBA" id="ARBA00062926"/>
    </source>
</evidence>
<keyword evidence="5" id="KW-0408">Iron</keyword>
<dbReference type="GO" id="GO:0015086">
    <property type="term" value="F:cadmium ion transmembrane transporter activity"/>
    <property type="evidence" value="ECO:0007669"/>
    <property type="project" value="TreeGrafter"/>
</dbReference>
<dbReference type="FunFam" id="3.30.70.1350:FF:000002">
    <property type="entry name" value="Ferrous-iron efflux pump FieF"/>
    <property type="match status" value="1"/>
</dbReference>
<dbReference type="InterPro" id="IPR027470">
    <property type="entry name" value="Cation_efflux_CTD"/>
</dbReference>
<dbReference type="PANTHER" id="PTHR43840:SF41">
    <property type="entry name" value="CATION-EFFLUX PUMP FIEF"/>
    <property type="match status" value="1"/>
</dbReference>
<keyword evidence="3" id="KW-0813">Transport</keyword>
<feature type="transmembrane region" description="Helical" evidence="17">
    <location>
        <begin position="45"/>
        <end position="66"/>
    </location>
</feature>
<accession>A0A1G6WGI9</accession>
<evidence type="ECO:0000256" key="8">
    <source>
        <dbReference type="ARBA" id="ARBA00022989"/>
    </source>
</evidence>
<dbReference type="Proteomes" id="UP000199412">
    <property type="component" value="Unassembled WGS sequence"/>
</dbReference>
<feature type="domain" description="Cation efflux protein transmembrane" evidence="18">
    <location>
        <begin position="22"/>
        <end position="213"/>
    </location>
</feature>
<evidence type="ECO:0000256" key="17">
    <source>
        <dbReference type="SAM" id="Phobius"/>
    </source>
</evidence>
<dbReference type="GO" id="GO:0006882">
    <property type="term" value="P:intracellular zinc ion homeostasis"/>
    <property type="evidence" value="ECO:0007669"/>
    <property type="project" value="TreeGrafter"/>
</dbReference>
<gene>
    <name evidence="20" type="ORF">SAMN05421720_101129</name>
</gene>
<dbReference type="GO" id="GO:0005886">
    <property type="term" value="C:plasma membrane"/>
    <property type="evidence" value="ECO:0007669"/>
    <property type="project" value="UniProtKB-SubCell"/>
</dbReference>
<comment type="catalytic activity">
    <reaction evidence="10">
        <text>Fe(2+)(in) + H(+)(out) = Fe(2+)(out) + H(+)(in)</text>
        <dbReference type="Rhea" id="RHEA:29439"/>
        <dbReference type="ChEBI" id="CHEBI:15378"/>
        <dbReference type="ChEBI" id="CHEBI:29033"/>
    </reaction>
</comment>